<keyword evidence="4" id="KW-0646">Protease inhibitor</keyword>
<dbReference type="Pfam" id="PF00031">
    <property type="entry name" value="Cystatin"/>
    <property type="match status" value="1"/>
</dbReference>
<dbReference type="CDD" id="cd00042">
    <property type="entry name" value="CY"/>
    <property type="match status" value="1"/>
</dbReference>
<dbReference type="SUPFAM" id="SSF54403">
    <property type="entry name" value="Cystatin/monellin"/>
    <property type="match status" value="1"/>
</dbReference>
<dbReference type="GO" id="GO:0005615">
    <property type="term" value="C:extracellular space"/>
    <property type="evidence" value="ECO:0000318"/>
    <property type="project" value="GO_Central"/>
</dbReference>
<reference evidence="9" key="2">
    <citation type="submission" date="2020-05" db="UniProtKB">
        <authorList>
            <consortium name="EnsemblMetazoa"/>
        </authorList>
    </citation>
    <scope>IDENTIFICATION</scope>
    <source>
        <strain evidence="9">wikel</strain>
    </source>
</reference>
<dbReference type="PANTHER" id="PTHR46186:SF2">
    <property type="entry name" value="CYSTATIN"/>
    <property type="match status" value="1"/>
</dbReference>
<reference evidence="8 10" key="1">
    <citation type="submission" date="2008-03" db="EMBL/GenBank/DDBJ databases">
        <title>Annotation of Ixodes scapularis.</title>
        <authorList>
            <consortium name="Ixodes scapularis Genome Project Consortium"/>
            <person name="Caler E."/>
            <person name="Hannick L.I."/>
            <person name="Bidwell S."/>
            <person name="Joardar V."/>
            <person name="Thiagarajan M."/>
            <person name="Amedeo P."/>
            <person name="Galinsky K.J."/>
            <person name="Schobel S."/>
            <person name="Inman J."/>
            <person name="Hostetler J."/>
            <person name="Miller J."/>
            <person name="Hammond M."/>
            <person name="Megy K."/>
            <person name="Lawson D."/>
            <person name="Kodira C."/>
            <person name="Sutton G."/>
            <person name="Meyer J."/>
            <person name="Hill C.A."/>
            <person name="Birren B."/>
            <person name="Nene V."/>
            <person name="Collins F."/>
            <person name="Alarcon-Chaidez F."/>
            <person name="Wikel S."/>
            <person name="Strausberg R."/>
        </authorList>
    </citation>
    <scope>NUCLEOTIDE SEQUENCE [LARGE SCALE GENOMIC DNA]</scope>
    <source>
        <strain evidence="10">Wikel</strain>
        <strain evidence="8">Wikel colony</strain>
    </source>
</reference>
<sequence length="167" mass="18715">MSFLKRIWRKLSDIKVLRRFPDASTSKPTTTKTLDKMGVFSTSVVLLSLAVCGTLAGRSLPGGWRSRDVYSDPAYAELAHYAVSSQAGDSEFYDTVLELLEVETQVVAGMNYRLKFSTAETACKVGVDEYSRERCLPKVNLPKATCTAVVYERPWQNHREVTSYECV</sequence>
<name>B7Q806_IXOSC</name>
<protein>
    <submittedName>
        <fullName evidence="8">Cystatin-2, putative</fullName>
    </submittedName>
</protein>
<evidence type="ECO:0000259" key="7">
    <source>
        <dbReference type="SMART" id="SM00043"/>
    </source>
</evidence>
<dbReference type="MEROPS" id="I25.049"/>
<dbReference type="AlphaFoldDB" id="B7Q806"/>
<evidence type="ECO:0000313" key="8">
    <source>
        <dbReference type="EMBL" id="EEC14978.1"/>
    </source>
</evidence>
<dbReference type="OrthoDB" id="10007179at2759"/>
<dbReference type="PaxDb" id="6945-B7Q806"/>
<dbReference type="VEuPathDB" id="VectorBase:ISCP_036148"/>
<dbReference type="InterPro" id="IPR018073">
    <property type="entry name" value="Prot_inh_cystat_CS"/>
</dbReference>
<dbReference type="Gene3D" id="3.10.450.10">
    <property type="match status" value="1"/>
</dbReference>
<evidence type="ECO:0000256" key="5">
    <source>
        <dbReference type="ARBA" id="ARBA00022704"/>
    </source>
</evidence>
<dbReference type="GO" id="GO:0004869">
    <property type="term" value="F:cysteine-type endopeptidase inhibitor activity"/>
    <property type="evidence" value="ECO:0000318"/>
    <property type="project" value="GO_Central"/>
</dbReference>
<proteinExistence type="inferred from homology"/>
<dbReference type="Proteomes" id="UP000001555">
    <property type="component" value="Unassembled WGS sequence"/>
</dbReference>
<evidence type="ECO:0000256" key="1">
    <source>
        <dbReference type="ARBA" id="ARBA00004613"/>
    </source>
</evidence>
<dbReference type="EMBL" id="ABJB010001235">
    <property type="status" value="NOT_ANNOTATED_CDS"/>
    <property type="molecule type" value="Genomic_DNA"/>
</dbReference>
<dbReference type="GO" id="GO:0005737">
    <property type="term" value="C:cytoplasm"/>
    <property type="evidence" value="ECO:0000318"/>
    <property type="project" value="GO_Central"/>
</dbReference>
<dbReference type="PANTHER" id="PTHR46186">
    <property type="entry name" value="CYSTATIN"/>
    <property type="match status" value="1"/>
</dbReference>
<comment type="similarity">
    <text evidence="2">Belongs to the cystatin family.</text>
</comment>
<evidence type="ECO:0000256" key="6">
    <source>
        <dbReference type="ARBA" id="ARBA00022729"/>
    </source>
</evidence>
<dbReference type="PROSITE" id="PS00287">
    <property type="entry name" value="CYSTATIN"/>
    <property type="match status" value="1"/>
</dbReference>
<comment type="subcellular location">
    <subcellularLocation>
        <location evidence="1">Secreted</location>
    </subcellularLocation>
</comment>
<dbReference type="InterPro" id="IPR000010">
    <property type="entry name" value="Cystatin_dom"/>
</dbReference>
<dbReference type="STRING" id="6945.B7Q806"/>
<dbReference type="EMBL" id="ABJB010490688">
    <property type="status" value="NOT_ANNOTATED_CDS"/>
    <property type="molecule type" value="Genomic_DNA"/>
</dbReference>
<evidence type="ECO:0000313" key="10">
    <source>
        <dbReference type="Proteomes" id="UP000001555"/>
    </source>
</evidence>
<keyword evidence="10" id="KW-1185">Reference proteome</keyword>
<evidence type="ECO:0000256" key="2">
    <source>
        <dbReference type="ARBA" id="ARBA00009403"/>
    </source>
</evidence>
<dbReference type="EMBL" id="ABJB010030851">
    <property type="status" value="NOT_ANNOTATED_CDS"/>
    <property type="molecule type" value="Genomic_DNA"/>
</dbReference>
<accession>B7Q806</accession>
<evidence type="ECO:0000256" key="3">
    <source>
        <dbReference type="ARBA" id="ARBA00022525"/>
    </source>
</evidence>
<organism>
    <name type="scientific">Ixodes scapularis</name>
    <name type="common">Black-legged tick</name>
    <name type="synonym">Deer tick</name>
    <dbReference type="NCBI Taxonomy" id="6945"/>
    <lineage>
        <taxon>Eukaryota</taxon>
        <taxon>Metazoa</taxon>
        <taxon>Ecdysozoa</taxon>
        <taxon>Arthropoda</taxon>
        <taxon>Chelicerata</taxon>
        <taxon>Arachnida</taxon>
        <taxon>Acari</taxon>
        <taxon>Parasitiformes</taxon>
        <taxon>Ixodida</taxon>
        <taxon>Ixodoidea</taxon>
        <taxon>Ixodidae</taxon>
        <taxon>Ixodinae</taxon>
        <taxon>Ixodes</taxon>
    </lineage>
</organism>
<keyword evidence="5" id="KW-0789">Thiol protease inhibitor</keyword>
<dbReference type="VEuPathDB" id="VectorBase:ISCI011771"/>
<keyword evidence="3" id="KW-0964">Secreted</keyword>
<dbReference type="EMBL" id="DS879707">
    <property type="protein sequence ID" value="EEC14978.1"/>
    <property type="molecule type" value="Genomic_DNA"/>
</dbReference>
<dbReference type="InterPro" id="IPR046350">
    <property type="entry name" value="Cystatin_sf"/>
</dbReference>
<dbReference type="EnsemblMetazoa" id="ISCW011771-RA">
    <property type="protein sequence ID" value="ISCW011771-PA"/>
    <property type="gene ID" value="ISCW011771"/>
</dbReference>
<dbReference type="HOGENOM" id="CLU_1596341_0_0_1"/>
<dbReference type="EMBL" id="ABJB010392753">
    <property type="status" value="NOT_ANNOTATED_CDS"/>
    <property type="molecule type" value="Genomic_DNA"/>
</dbReference>
<dbReference type="GO" id="GO:0031982">
    <property type="term" value="C:vesicle"/>
    <property type="evidence" value="ECO:0000318"/>
    <property type="project" value="GO_Central"/>
</dbReference>
<evidence type="ECO:0000256" key="4">
    <source>
        <dbReference type="ARBA" id="ARBA00022690"/>
    </source>
</evidence>
<dbReference type="EMBL" id="ABJB010640012">
    <property type="status" value="NOT_ANNOTATED_CDS"/>
    <property type="molecule type" value="Genomic_DNA"/>
</dbReference>
<keyword evidence="6" id="KW-0732">Signal</keyword>
<dbReference type="SMART" id="SM00043">
    <property type="entry name" value="CY"/>
    <property type="match status" value="1"/>
</dbReference>
<evidence type="ECO:0000313" key="9">
    <source>
        <dbReference type="EnsemblMetazoa" id="ISCW011771-PA"/>
    </source>
</evidence>
<feature type="domain" description="Cystatin" evidence="7">
    <location>
        <begin position="59"/>
        <end position="167"/>
    </location>
</feature>
<dbReference type="VEuPathDB" id="VectorBase:ISCW011771"/>
<dbReference type="InParanoid" id="B7Q806"/>
<gene>
    <name evidence="8" type="ORF">IscW_ISCW011771</name>
</gene>